<feature type="transmembrane region" description="Helical" evidence="6">
    <location>
        <begin position="88"/>
        <end position="106"/>
    </location>
</feature>
<dbReference type="PANTHER" id="PTHR38459:SF5">
    <property type="entry name" value="CELL WALL TEICHOIC ACID GLYCOSYLATION PROTEIN GTCA"/>
    <property type="match status" value="1"/>
</dbReference>
<name>A0AA37XIY6_9ENTE</name>
<feature type="transmembrane region" description="Helical" evidence="6">
    <location>
        <begin position="20"/>
        <end position="38"/>
    </location>
</feature>
<sequence length="147" mass="17227">MKQLIRKVREDEKFREIISYLFFGGMTTVVNFVVFFLARNLIGWNLVVSNTLSWILSVLFAFATNKKWVFKSKTTGIKPLLSELSKFFFYRIVSFGIDMGCMLLFVDVFKMGEFLAKLITQIIIVIANYVFSKFLIFTKKTSDFYKE</sequence>
<dbReference type="InterPro" id="IPR051401">
    <property type="entry name" value="GtrA_CellWall_Glycosyl"/>
</dbReference>
<evidence type="ECO:0000256" key="6">
    <source>
        <dbReference type="SAM" id="Phobius"/>
    </source>
</evidence>
<dbReference type="KEGG" id="too:C7K38_10515"/>
<dbReference type="PANTHER" id="PTHR38459">
    <property type="entry name" value="PROPHAGE BACTOPRENOL-LINKED GLUCOSE TRANSLOCASE HOMOLOG"/>
    <property type="match status" value="1"/>
</dbReference>
<dbReference type="Proteomes" id="UP001157039">
    <property type="component" value="Unassembled WGS sequence"/>
</dbReference>
<gene>
    <name evidence="8" type="ORF">C7K38_10515</name>
    <name evidence="9" type="ORF">GCM10025885_04810</name>
</gene>
<dbReference type="AlphaFoldDB" id="A0AA37XIY6"/>
<evidence type="ECO:0000313" key="9">
    <source>
        <dbReference type="EMBL" id="GMA71432.1"/>
    </source>
</evidence>
<dbReference type="GO" id="GO:0000271">
    <property type="term" value="P:polysaccharide biosynthetic process"/>
    <property type="evidence" value="ECO:0007669"/>
    <property type="project" value="InterPro"/>
</dbReference>
<accession>A0AA37XIY6</accession>
<feature type="domain" description="GtrA/DPMS transmembrane" evidence="7">
    <location>
        <begin position="20"/>
        <end position="137"/>
    </location>
</feature>
<evidence type="ECO:0000313" key="11">
    <source>
        <dbReference type="Proteomes" id="UP001157039"/>
    </source>
</evidence>
<dbReference type="Pfam" id="PF04138">
    <property type="entry name" value="GtrA_DPMS_TM"/>
    <property type="match status" value="1"/>
</dbReference>
<proteinExistence type="inferred from homology"/>
<evidence type="ECO:0000313" key="8">
    <source>
        <dbReference type="EMBL" id="AYW48773.1"/>
    </source>
</evidence>
<evidence type="ECO:0000256" key="4">
    <source>
        <dbReference type="ARBA" id="ARBA00022989"/>
    </source>
</evidence>
<dbReference type="Proteomes" id="UP000268310">
    <property type="component" value="Chromosome"/>
</dbReference>
<evidence type="ECO:0000256" key="1">
    <source>
        <dbReference type="ARBA" id="ARBA00004141"/>
    </source>
</evidence>
<reference evidence="8" key="3">
    <citation type="submission" date="2018-03" db="EMBL/GenBank/DDBJ databases">
        <authorList>
            <person name="Jeon C.O."/>
        </authorList>
    </citation>
    <scope>NUCLEOTIDE SEQUENCE</scope>
    <source>
        <strain evidence="8">JCM 31126</strain>
    </source>
</reference>
<dbReference type="RefSeq" id="WP_123936554.1">
    <property type="nucleotide sequence ID" value="NZ_BSUW01000001.1"/>
</dbReference>
<dbReference type="GO" id="GO:0005886">
    <property type="term" value="C:plasma membrane"/>
    <property type="evidence" value="ECO:0007669"/>
    <property type="project" value="TreeGrafter"/>
</dbReference>
<evidence type="ECO:0000256" key="2">
    <source>
        <dbReference type="ARBA" id="ARBA00009399"/>
    </source>
</evidence>
<comment type="subcellular location">
    <subcellularLocation>
        <location evidence="1">Membrane</location>
        <topology evidence="1">Multi-pass membrane protein</topology>
    </subcellularLocation>
</comment>
<keyword evidence="5 6" id="KW-0472">Membrane</keyword>
<keyword evidence="4 6" id="KW-1133">Transmembrane helix</keyword>
<feature type="transmembrane region" description="Helical" evidence="6">
    <location>
        <begin position="44"/>
        <end position="63"/>
    </location>
</feature>
<evidence type="ECO:0000256" key="5">
    <source>
        <dbReference type="ARBA" id="ARBA00023136"/>
    </source>
</evidence>
<comment type="similarity">
    <text evidence="2">Belongs to the GtrA family.</text>
</comment>
<evidence type="ECO:0000313" key="10">
    <source>
        <dbReference type="Proteomes" id="UP000268310"/>
    </source>
</evidence>
<keyword evidence="3 6" id="KW-0812">Transmembrane</keyword>
<dbReference type="EMBL" id="CP027783">
    <property type="protein sequence ID" value="AYW48773.1"/>
    <property type="molecule type" value="Genomic_DNA"/>
</dbReference>
<dbReference type="EMBL" id="BSUW01000001">
    <property type="protein sequence ID" value="GMA71432.1"/>
    <property type="molecule type" value="Genomic_DNA"/>
</dbReference>
<reference evidence="9" key="4">
    <citation type="submission" date="2023-02" db="EMBL/GenBank/DDBJ databases">
        <authorList>
            <person name="Sun Q."/>
            <person name="Mori K."/>
        </authorList>
    </citation>
    <scope>NUCLEOTIDE SEQUENCE</scope>
    <source>
        <strain evidence="9">NBRC 114545</strain>
    </source>
</reference>
<protein>
    <submittedName>
        <fullName evidence="8 9">Teichoic acid glycosylation protein</fullName>
    </submittedName>
</protein>
<feature type="transmembrane region" description="Helical" evidence="6">
    <location>
        <begin position="118"/>
        <end position="137"/>
    </location>
</feature>
<evidence type="ECO:0000259" key="7">
    <source>
        <dbReference type="Pfam" id="PF04138"/>
    </source>
</evidence>
<reference evidence="8 10" key="1">
    <citation type="journal article" date="2012" name="Int. J. Syst. Evol. Microbiol.">
        <title>Characterization of Tetragenococcus strains from sugar thick juice reveals a novel species, Tetragenococcus osmophilus sp. nov., and divides Tetragenococcus halophilus into two subspecies, T. halophilus subsp. halophilus subsp. nov. and T. halophilus subsp. flandriensis subsp. nov.</title>
        <authorList>
            <person name="Juste A."/>
            <person name="Van Trappen S."/>
            <person name="Verreth C."/>
            <person name="Cleenwerck I."/>
            <person name="De Vos P."/>
            <person name="Lievens B."/>
            <person name="Willems K.A."/>
        </authorList>
    </citation>
    <scope>NUCLEOTIDE SEQUENCE [LARGE SCALE GENOMIC DNA]</scope>
    <source>
        <strain evidence="8 10">JCM 31126</strain>
    </source>
</reference>
<dbReference type="InterPro" id="IPR007267">
    <property type="entry name" value="GtrA_DPMS_TM"/>
</dbReference>
<evidence type="ECO:0000256" key="3">
    <source>
        <dbReference type="ARBA" id="ARBA00022692"/>
    </source>
</evidence>
<organism evidence="9 11">
    <name type="scientific">Tetragenococcus osmophilus</name>
    <dbReference type="NCBI Taxonomy" id="526944"/>
    <lineage>
        <taxon>Bacteria</taxon>
        <taxon>Bacillati</taxon>
        <taxon>Bacillota</taxon>
        <taxon>Bacilli</taxon>
        <taxon>Lactobacillales</taxon>
        <taxon>Enterococcaceae</taxon>
        <taxon>Tetragenococcus</taxon>
    </lineage>
</organism>
<reference evidence="9 11" key="2">
    <citation type="journal article" date="2014" name="Int. J. Syst. Evol. Microbiol.">
        <title>Complete genome sequence of Corynebacterium casei LMG S-19264T (=DSM 44701T), isolated from a smear-ripened cheese.</title>
        <authorList>
            <consortium name="US DOE Joint Genome Institute (JGI-PGF)"/>
            <person name="Walter F."/>
            <person name="Albersmeier A."/>
            <person name="Kalinowski J."/>
            <person name="Ruckert C."/>
        </authorList>
    </citation>
    <scope>NUCLEOTIDE SEQUENCE [LARGE SCALE GENOMIC DNA]</scope>
    <source>
        <strain evidence="9 11">NBRC 114545</strain>
    </source>
</reference>
<keyword evidence="10" id="KW-1185">Reference proteome</keyword>